<evidence type="ECO:0000313" key="3">
    <source>
        <dbReference type="EMBL" id="GAA3123590.1"/>
    </source>
</evidence>
<evidence type="ECO:0000259" key="2">
    <source>
        <dbReference type="Pfam" id="PF00171"/>
    </source>
</evidence>
<reference evidence="4" key="1">
    <citation type="journal article" date="2019" name="Int. J. Syst. Evol. Microbiol.">
        <title>The Global Catalogue of Microorganisms (GCM) 10K type strain sequencing project: providing services to taxonomists for standard genome sequencing and annotation.</title>
        <authorList>
            <consortium name="The Broad Institute Genomics Platform"/>
            <consortium name="The Broad Institute Genome Sequencing Center for Infectious Disease"/>
            <person name="Wu L."/>
            <person name="Ma J."/>
        </authorList>
    </citation>
    <scope>NUCLEOTIDE SEQUENCE [LARGE SCALE GENOMIC DNA]</scope>
    <source>
        <strain evidence="4">JCM 9092</strain>
    </source>
</reference>
<sequence length="153" mass="15531">MPSGLLSVHQRSLLGYRPLGVVGVIGPWNFPVYTPMGSIGYALAANNAVVFKPSELTPGTGVLLASSFDDAVPDCAGLLQTVTGPGSTGQALAEADVDKVAFTGSPGTARKVAQVCALADAAPRGVRGQGRRAVTVGHRARRRAAGSAHRVAA</sequence>
<name>A0ABP6MRQ2_9ACTN</name>
<dbReference type="InterPro" id="IPR016162">
    <property type="entry name" value="Ald_DH_N"/>
</dbReference>
<dbReference type="Gene3D" id="3.40.605.10">
    <property type="entry name" value="Aldehyde Dehydrogenase, Chain A, domain 1"/>
    <property type="match status" value="1"/>
</dbReference>
<dbReference type="InterPro" id="IPR015590">
    <property type="entry name" value="Aldehyde_DH_dom"/>
</dbReference>
<dbReference type="Proteomes" id="UP001501637">
    <property type="component" value="Unassembled WGS sequence"/>
</dbReference>
<gene>
    <name evidence="3" type="ORF">GCM10010449_51750</name>
</gene>
<keyword evidence="1" id="KW-0560">Oxidoreductase</keyword>
<dbReference type="EMBL" id="BAAAUG010000094">
    <property type="protein sequence ID" value="GAA3123590.1"/>
    <property type="molecule type" value="Genomic_DNA"/>
</dbReference>
<evidence type="ECO:0000256" key="1">
    <source>
        <dbReference type="ARBA" id="ARBA00023002"/>
    </source>
</evidence>
<dbReference type="PANTHER" id="PTHR11699">
    <property type="entry name" value="ALDEHYDE DEHYDROGENASE-RELATED"/>
    <property type="match status" value="1"/>
</dbReference>
<keyword evidence="4" id="KW-1185">Reference proteome</keyword>
<dbReference type="InterPro" id="IPR016161">
    <property type="entry name" value="Ald_DH/histidinol_DH"/>
</dbReference>
<feature type="domain" description="Aldehyde dehydrogenase" evidence="2">
    <location>
        <begin position="10"/>
        <end position="117"/>
    </location>
</feature>
<comment type="caution">
    <text evidence="3">The sequence shown here is derived from an EMBL/GenBank/DDBJ whole genome shotgun (WGS) entry which is preliminary data.</text>
</comment>
<accession>A0ABP6MRQ2</accession>
<proteinExistence type="predicted"/>
<protein>
    <recommendedName>
        <fullName evidence="2">Aldehyde dehydrogenase domain-containing protein</fullName>
    </recommendedName>
</protein>
<evidence type="ECO:0000313" key="4">
    <source>
        <dbReference type="Proteomes" id="UP001501637"/>
    </source>
</evidence>
<organism evidence="3 4">
    <name type="scientific">Streptomyces rectiviolaceus</name>
    <dbReference type="NCBI Taxonomy" id="332591"/>
    <lineage>
        <taxon>Bacteria</taxon>
        <taxon>Bacillati</taxon>
        <taxon>Actinomycetota</taxon>
        <taxon>Actinomycetes</taxon>
        <taxon>Kitasatosporales</taxon>
        <taxon>Streptomycetaceae</taxon>
        <taxon>Streptomyces</taxon>
    </lineage>
</organism>
<dbReference type="Pfam" id="PF00171">
    <property type="entry name" value="Aldedh"/>
    <property type="match status" value="1"/>
</dbReference>
<dbReference type="SUPFAM" id="SSF53720">
    <property type="entry name" value="ALDH-like"/>
    <property type="match status" value="1"/>
</dbReference>